<keyword evidence="5" id="KW-0808">Transferase</keyword>
<organism evidence="12 13">
    <name type="scientific">Paraphaeosphaeria sporulosa</name>
    <dbReference type="NCBI Taxonomy" id="1460663"/>
    <lineage>
        <taxon>Eukaryota</taxon>
        <taxon>Fungi</taxon>
        <taxon>Dikarya</taxon>
        <taxon>Ascomycota</taxon>
        <taxon>Pezizomycotina</taxon>
        <taxon>Dothideomycetes</taxon>
        <taxon>Pleosporomycetidae</taxon>
        <taxon>Pleosporales</taxon>
        <taxon>Massarineae</taxon>
        <taxon>Didymosphaeriaceae</taxon>
        <taxon>Paraphaeosphaeria</taxon>
    </lineage>
</organism>
<dbReference type="GO" id="GO:0005634">
    <property type="term" value="C:nucleus"/>
    <property type="evidence" value="ECO:0007669"/>
    <property type="project" value="TreeGrafter"/>
</dbReference>
<feature type="domain" description="Clp1 P-loop" evidence="11">
    <location>
        <begin position="555"/>
        <end position="763"/>
    </location>
</feature>
<accession>A0A177C5E9</accession>
<dbReference type="InterPro" id="IPR032319">
    <property type="entry name" value="CLP1_P"/>
</dbReference>
<evidence type="ECO:0000256" key="3">
    <source>
        <dbReference type="ARBA" id="ARBA00018706"/>
    </source>
</evidence>
<sequence>MCHICFPSRFLKMLVIAEEAARSVDAALKSSGGTKGRACWNVTVCDCECAVRASARCCGGAASSSDSSLESLETSVLLSLSSFCFFCASRCCACFMSVSASSLLSSELLLAPASSVKTCFGAGFFETAASLVAVFGVSFCFFFASGVGFATPFVFGLWTAMLIDVFFCVSLGLFATSSDESSLSPTSSLLNWPFSFALFGVGTGMGVFLELGAGMGVFVLEPGSGTGVFRGLLMANLRATCARKLELQRFELFEIPPGMPHRRGTRLPDLCALKKTVQLLCHCDLSEHRRATSKMTGKRKRGEAIAKEIPEIAPHNGIAKPLSAIAAARLKLEQAAAPKSTTDSVKEAPPSPLADSTASEAESEPEDISLVPQNFKLSTWRKAKSTVLSDTTKELTIVLDKHATASFVGCFDVKVLKGAVHINGANLGATSNGSKEEESVHRVYVPSTHPITKIRGLDRTNHVQLRSCRKPTPFADINPLFANIWSGDRDGDKSRSFTGVSWSKFPSRATLKSRQVMETDDDPLGRPLVPEHAPEDWLRSIDDISTAASTTFIVGSPTCGKSTFAKRLLNRYLTGFGKTAKSVPAVCYLDLDPSSPEYTPHGQISLTLVRELNLGPAFTHPTTTRGRTNNNSTIAAHVLPHQDLTNYEDHFTACASHLVQTYRSLRLAGPSPPLIINTSGSLYTAHFPLFTTLLNVTKPSHIVHLYAKPSISAATAENLHTLTLLAQKTSATLHELSAQAPILPQPRTPAELRAMHMTSYFHHLSLSPSSSQPIYTPSPLTTLTPWTLSYTPSQTRTQDILALLPLYEQEVPASTLLTASNGCILHIVRTTSPPAVPPRRTPKSKIPYYEHDAETHLPPLLSPDATETICTALLVGVDPRAGELHILVPAPFEDLLPSLDAETTVLVAGCADTPEWAYVEGAYADVSRRRRELGSRAQFAGLEVLGEGVERGPWVERGAVVEGMGYTGAVRRVRRFLG</sequence>
<evidence type="ECO:0000256" key="7">
    <source>
        <dbReference type="ARBA" id="ARBA00022777"/>
    </source>
</evidence>
<keyword evidence="13" id="KW-1185">Reference proteome</keyword>
<dbReference type="Gene3D" id="3.40.50.300">
    <property type="entry name" value="P-loop containing nucleotide triphosphate hydrolases"/>
    <property type="match status" value="1"/>
</dbReference>
<feature type="transmembrane region" description="Helical" evidence="10">
    <location>
        <begin position="155"/>
        <end position="176"/>
    </location>
</feature>
<comment type="similarity">
    <text evidence="2">Belongs to the Clp1 family. NOL9/GRC3 subfamily.</text>
</comment>
<evidence type="ECO:0000259" key="11">
    <source>
        <dbReference type="Pfam" id="PF16575"/>
    </source>
</evidence>
<proteinExistence type="inferred from homology"/>
<feature type="region of interest" description="Disordered" evidence="9">
    <location>
        <begin position="336"/>
        <end position="368"/>
    </location>
</feature>
<dbReference type="EMBL" id="KV441555">
    <property type="protein sequence ID" value="OAG02656.1"/>
    <property type="molecule type" value="Genomic_DNA"/>
</dbReference>
<name>A0A177C5E9_9PLEO</name>
<evidence type="ECO:0000313" key="12">
    <source>
        <dbReference type="EMBL" id="OAG02656.1"/>
    </source>
</evidence>
<evidence type="ECO:0000256" key="5">
    <source>
        <dbReference type="ARBA" id="ARBA00022679"/>
    </source>
</evidence>
<evidence type="ECO:0000256" key="10">
    <source>
        <dbReference type="SAM" id="Phobius"/>
    </source>
</evidence>
<dbReference type="PANTHER" id="PTHR12755:SF3">
    <property type="entry name" value="POLYNUCLEOTIDE 5'-HYDROXYL-KINASE NOL9"/>
    <property type="match status" value="1"/>
</dbReference>
<dbReference type="RefSeq" id="XP_018033021.1">
    <property type="nucleotide sequence ID" value="XM_018187856.1"/>
</dbReference>
<dbReference type="Proteomes" id="UP000077069">
    <property type="component" value="Unassembled WGS sequence"/>
</dbReference>
<dbReference type="GO" id="GO:0000448">
    <property type="term" value="P:cleavage in ITS2 between 5.8S rRNA and LSU-rRNA of tricistronic rRNA transcript (SSU-rRNA, 5.8S rRNA, LSU-rRNA)"/>
    <property type="evidence" value="ECO:0007669"/>
    <property type="project" value="TreeGrafter"/>
</dbReference>
<keyword evidence="6" id="KW-0547">Nucleotide-binding</keyword>
<dbReference type="AlphaFoldDB" id="A0A177C5E9"/>
<protein>
    <recommendedName>
        <fullName evidence="4">Polynucleotide 5'-hydroxyl-kinase GRC3</fullName>
    </recommendedName>
    <alternativeName>
        <fullName evidence="3">Polynucleotide 5'-hydroxyl-kinase grc3</fullName>
    </alternativeName>
</protein>
<dbReference type="PANTHER" id="PTHR12755">
    <property type="entry name" value="CLEAVAGE/POLYADENYLATION FACTOR IA SUBUNIT CLP1P"/>
    <property type="match status" value="1"/>
</dbReference>
<comment type="function">
    <text evidence="1">Polynucleotide 5'-kinase involved in rRNA processing.</text>
</comment>
<dbReference type="STRING" id="1460663.A0A177C5E9"/>
<evidence type="ECO:0000313" key="13">
    <source>
        <dbReference type="Proteomes" id="UP000077069"/>
    </source>
</evidence>
<evidence type="ECO:0000256" key="1">
    <source>
        <dbReference type="ARBA" id="ARBA00003798"/>
    </source>
</evidence>
<dbReference type="GO" id="GO:0051731">
    <property type="term" value="F:polynucleotide 5'-hydroxyl-kinase activity"/>
    <property type="evidence" value="ECO:0007669"/>
    <property type="project" value="InterPro"/>
</dbReference>
<dbReference type="InterPro" id="IPR027417">
    <property type="entry name" value="P-loop_NTPase"/>
</dbReference>
<reference evidence="12 13" key="1">
    <citation type="submission" date="2016-05" db="EMBL/GenBank/DDBJ databases">
        <title>Comparative analysis of secretome profiles of manganese(II)-oxidizing ascomycete fungi.</title>
        <authorList>
            <consortium name="DOE Joint Genome Institute"/>
            <person name="Zeiner C.A."/>
            <person name="Purvine S.O."/>
            <person name="Zink E.M."/>
            <person name="Wu S."/>
            <person name="Pasa-Tolic L."/>
            <person name="Chaput D.L."/>
            <person name="Haridas S."/>
            <person name="Grigoriev I.V."/>
            <person name="Santelli C.M."/>
            <person name="Hansel C.M."/>
        </authorList>
    </citation>
    <scope>NUCLEOTIDE SEQUENCE [LARGE SCALE GENOMIC DNA]</scope>
    <source>
        <strain evidence="12 13">AP3s5-JAC2a</strain>
    </source>
</reference>
<evidence type="ECO:0000256" key="4">
    <source>
        <dbReference type="ARBA" id="ARBA00019824"/>
    </source>
</evidence>
<feature type="transmembrane region" description="Helical" evidence="10">
    <location>
        <begin position="196"/>
        <end position="220"/>
    </location>
</feature>
<dbReference type="GeneID" id="28771342"/>
<gene>
    <name evidence="12" type="ORF">CC84DRAFT_908601</name>
</gene>
<dbReference type="OrthoDB" id="4054781at2759"/>
<keyword evidence="10" id="KW-0812">Transmembrane</keyword>
<dbReference type="GO" id="GO:0005524">
    <property type="term" value="F:ATP binding"/>
    <property type="evidence" value="ECO:0007669"/>
    <property type="project" value="UniProtKB-KW"/>
</dbReference>
<keyword evidence="10" id="KW-1133">Transmembrane helix</keyword>
<evidence type="ECO:0000256" key="6">
    <source>
        <dbReference type="ARBA" id="ARBA00022741"/>
    </source>
</evidence>
<keyword evidence="8" id="KW-0067">ATP-binding</keyword>
<keyword evidence="7" id="KW-0418">Kinase</keyword>
<dbReference type="InParanoid" id="A0A177C5E9"/>
<feature type="transmembrane region" description="Helical" evidence="10">
    <location>
        <begin position="120"/>
        <end position="143"/>
    </location>
</feature>
<evidence type="ECO:0000256" key="9">
    <source>
        <dbReference type="SAM" id="MobiDB-lite"/>
    </source>
</evidence>
<dbReference type="Pfam" id="PF16575">
    <property type="entry name" value="CLP1_P"/>
    <property type="match status" value="1"/>
</dbReference>
<evidence type="ECO:0000256" key="2">
    <source>
        <dbReference type="ARBA" id="ARBA00011003"/>
    </source>
</evidence>
<keyword evidence="10" id="KW-0472">Membrane</keyword>
<evidence type="ECO:0000256" key="8">
    <source>
        <dbReference type="ARBA" id="ARBA00022840"/>
    </source>
</evidence>
<dbReference type="InterPro" id="IPR045116">
    <property type="entry name" value="Clp1/Grc3"/>
</dbReference>